<dbReference type="PRINTS" id="PR01069">
    <property type="entry name" value="ACCCTRFRASEA"/>
</dbReference>
<evidence type="ECO:0000256" key="9">
    <source>
        <dbReference type="ARBA" id="ARBA00049152"/>
    </source>
</evidence>
<name>A0A6P1M7N7_9BACT</name>
<keyword evidence="8 10" id="KW-0275">Fatty acid biosynthesis</keyword>
<dbReference type="InterPro" id="IPR011763">
    <property type="entry name" value="COA_CT_C"/>
</dbReference>
<dbReference type="RefSeq" id="WP_160629774.1">
    <property type="nucleotide sequence ID" value="NZ_CP047593.1"/>
</dbReference>
<keyword evidence="10" id="KW-0963">Cytoplasm</keyword>
<evidence type="ECO:0000256" key="7">
    <source>
        <dbReference type="ARBA" id="ARBA00023098"/>
    </source>
</evidence>
<dbReference type="SUPFAM" id="SSF52096">
    <property type="entry name" value="ClpP/crotonase"/>
    <property type="match status" value="1"/>
</dbReference>
<evidence type="ECO:0000313" key="13">
    <source>
        <dbReference type="Proteomes" id="UP000464954"/>
    </source>
</evidence>
<keyword evidence="4 10" id="KW-0547">Nucleotide-binding</keyword>
<dbReference type="GO" id="GO:0006633">
    <property type="term" value="P:fatty acid biosynthetic process"/>
    <property type="evidence" value="ECO:0007669"/>
    <property type="project" value="UniProtKB-KW"/>
</dbReference>
<gene>
    <name evidence="10" type="primary">accA</name>
    <name evidence="12" type="ORF">GT409_14515</name>
</gene>
<comment type="subunit">
    <text evidence="10">Acetyl-CoA carboxylase is a heterohexamer composed of biotin carboxyl carrier protein (AccB), biotin carboxylase (AccC) and two subunits each of ACCase subunit alpha (AccA) and ACCase subunit beta (AccD).</text>
</comment>
<keyword evidence="13" id="KW-1185">Reference proteome</keyword>
<dbReference type="NCBIfam" id="NF004344">
    <property type="entry name" value="PRK05724.1"/>
    <property type="match status" value="1"/>
</dbReference>
<dbReference type="InterPro" id="IPR029045">
    <property type="entry name" value="ClpP/crotonase-like_dom_sf"/>
</dbReference>
<keyword evidence="3 10" id="KW-0808">Transferase</keyword>
<comment type="catalytic activity">
    <reaction evidence="9 10">
        <text>N(6)-carboxybiotinyl-L-lysyl-[protein] + acetyl-CoA = N(6)-biotinyl-L-lysyl-[protein] + malonyl-CoA</text>
        <dbReference type="Rhea" id="RHEA:54728"/>
        <dbReference type="Rhea" id="RHEA-COMP:10505"/>
        <dbReference type="Rhea" id="RHEA-COMP:10506"/>
        <dbReference type="ChEBI" id="CHEBI:57288"/>
        <dbReference type="ChEBI" id="CHEBI:57384"/>
        <dbReference type="ChEBI" id="CHEBI:83144"/>
        <dbReference type="ChEBI" id="CHEBI:83145"/>
        <dbReference type="EC" id="2.1.3.15"/>
    </reaction>
</comment>
<organism evidence="12 13">
    <name type="scientific">Tichowtungia aerotolerans</name>
    <dbReference type="NCBI Taxonomy" id="2697043"/>
    <lineage>
        <taxon>Bacteria</taxon>
        <taxon>Pseudomonadati</taxon>
        <taxon>Kiritimatiellota</taxon>
        <taxon>Tichowtungiia</taxon>
        <taxon>Tichowtungiales</taxon>
        <taxon>Tichowtungiaceae</taxon>
        <taxon>Tichowtungia</taxon>
    </lineage>
</organism>
<dbReference type="UniPathway" id="UPA00655">
    <property type="reaction ID" value="UER00711"/>
</dbReference>
<keyword evidence="2 10" id="KW-0444">Lipid biosynthesis</keyword>
<evidence type="ECO:0000256" key="8">
    <source>
        <dbReference type="ARBA" id="ARBA00023160"/>
    </source>
</evidence>
<dbReference type="Proteomes" id="UP000464954">
    <property type="component" value="Chromosome"/>
</dbReference>
<dbReference type="KEGG" id="taer:GT409_14515"/>
<accession>A0A6P1M7N7</accession>
<dbReference type="PROSITE" id="PS50989">
    <property type="entry name" value="COA_CT_CTER"/>
    <property type="match status" value="1"/>
</dbReference>
<keyword evidence="7 10" id="KW-0443">Lipid metabolism</keyword>
<proteinExistence type="inferred from homology"/>
<evidence type="ECO:0000256" key="5">
    <source>
        <dbReference type="ARBA" id="ARBA00022832"/>
    </source>
</evidence>
<dbReference type="NCBIfam" id="TIGR00513">
    <property type="entry name" value="accA"/>
    <property type="match status" value="1"/>
</dbReference>
<protein>
    <recommendedName>
        <fullName evidence="10">Acetyl-coenzyme A carboxylase carboxyl transferase subunit alpha</fullName>
        <shortName evidence="10">ACCase subunit alpha</shortName>
        <shortName evidence="10">Acetyl-CoA carboxylase carboxyltransferase subunit alpha</shortName>
        <ecNumber evidence="10">2.1.3.15</ecNumber>
    </recommendedName>
</protein>
<feature type="domain" description="CoA carboxyltransferase C-terminal" evidence="11">
    <location>
        <begin position="36"/>
        <end position="293"/>
    </location>
</feature>
<keyword evidence="6 10" id="KW-0067">ATP-binding</keyword>
<comment type="similarity">
    <text evidence="10">Belongs to the AccA family.</text>
</comment>
<evidence type="ECO:0000256" key="6">
    <source>
        <dbReference type="ARBA" id="ARBA00022840"/>
    </source>
</evidence>
<comment type="function">
    <text evidence="10">Component of the acetyl coenzyme A carboxylase (ACC) complex. First, biotin carboxylase catalyzes the carboxylation of biotin on its carrier protein (BCCP) and then the CO(2) group is transferred by the carboxyltransferase to acetyl-CoA to form malonyl-CoA.</text>
</comment>
<dbReference type="GO" id="GO:0003989">
    <property type="term" value="F:acetyl-CoA carboxylase activity"/>
    <property type="evidence" value="ECO:0007669"/>
    <property type="project" value="InterPro"/>
</dbReference>
<dbReference type="PANTHER" id="PTHR42853:SF3">
    <property type="entry name" value="ACETYL-COENZYME A CARBOXYLASE CARBOXYL TRANSFERASE SUBUNIT ALPHA, CHLOROPLASTIC"/>
    <property type="match status" value="1"/>
</dbReference>
<dbReference type="InterPro" id="IPR001095">
    <property type="entry name" value="Acetyl_CoA_COase_a_su"/>
</dbReference>
<dbReference type="PANTHER" id="PTHR42853">
    <property type="entry name" value="ACETYL-COENZYME A CARBOXYLASE CARBOXYL TRANSFERASE SUBUNIT ALPHA"/>
    <property type="match status" value="1"/>
</dbReference>
<dbReference type="GO" id="GO:0005524">
    <property type="term" value="F:ATP binding"/>
    <property type="evidence" value="ECO:0007669"/>
    <property type="project" value="UniProtKB-KW"/>
</dbReference>
<dbReference type="Pfam" id="PF03255">
    <property type="entry name" value="ACCA"/>
    <property type="match status" value="1"/>
</dbReference>
<evidence type="ECO:0000259" key="11">
    <source>
        <dbReference type="PROSITE" id="PS50989"/>
    </source>
</evidence>
<dbReference type="HAMAP" id="MF_00823">
    <property type="entry name" value="AcetylCoA_CT_alpha"/>
    <property type="match status" value="1"/>
</dbReference>
<dbReference type="EMBL" id="CP047593">
    <property type="protein sequence ID" value="QHI70600.1"/>
    <property type="molecule type" value="Genomic_DNA"/>
</dbReference>
<evidence type="ECO:0000256" key="4">
    <source>
        <dbReference type="ARBA" id="ARBA00022741"/>
    </source>
</evidence>
<evidence type="ECO:0000256" key="1">
    <source>
        <dbReference type="ARBA" id="ARBA00004956"/>
    </source>
</evidence>
<evidence type="ECO:0000256" key="3">
    <source>
        <dbReference type="ARBA" id="ARBA00022679"/>
    </source>
</evidence>
<comment type="pathway">
    <text evidence="1 10">Lipid metabolism; malonyl-CoA biosynthesis; malonyl-CoA from acetyl-CoA: step 1/1.</text>
</comment>
<evidence type="ECO:0000313" key="12">
    <source>
        <dbReference type="EMBL" id="QHI70600.1"/>
    </source>
</evidence>
<dbReference type="AlphaFoldDB" id="A0A6P1M7N7"/>
<comment type="subcellular location">
    <subcellularLocation>
        <location evidence="10">Cytoplasm</location>
    </subcellularLocation>
</comment>
<dbReference type="Gene3D" id="3.90.226.10">
    <property type="entry name" value="2-enoyl-CoA Hydratase, Chain A, domain 1"/>
    <property type="match status" value="1"/>
</dbReference>
<dbReference type="GO" id="GO:0016743">
    <property type="term" value="F:carboxyl- or carbamoyltransferase activity"/>
    <property type="evidence" value="ECO:0007669"/>
    <property type="project" value="UniProtKB-UniRule"/>
</dbReference>
<dbReference type="GO" id="GO:2001295">
    <property type="term" value="P:malonyl-CoA biosynthetic process"/>
    <property type="evidence" value="ECO:0007669"/>
    <property type="project" value="UniProtKB-UniRule"/>
</dbReference>
<keyword evidence="5 10" id="KW-0276">Fatty acid metabolism</keyword>
<reference evidence="12 13" key="1">
    <citation type="submission" date="2020-01" db="EMBL/GenBank/DDBJ databases">
        <title>Ponticoccus aerotolerans gen. nov., sp. nov., an anaerobic bacterium and proposal of Ponticoccusceae fam. nov., Ponticoccusles ord. nov. and Ponticoccuse classis nov. in the phylum Kiritimatiellaeota.</title>
        <authorList>
            <person name="Zhou L.Y."/>
            <person name="Du Z.J."/>
        </authorList>
    </citation>
    <scope>NUCLEOTIDE SEQUENCE [LARGE SCALE GENOMIC DNA]</scope>
    <source>
        <strain evidence="12 13">S-5007</strain>
    </source>
</reference>
<dbReference type="GO" id="GO:0009317">
    <property type="term" value="C:acetyl-CoA carboxylase complex"/>
    <property type="evidence" value="ECO:0007669"/>
    <property type="project" value="InterPro"/>
</dbReference>
<dbReference type="NCBIfam" id="NF041504">
    <property type="entry name" value="AccA_sub"/>
    <property type="match status" value="1"/>
</dbReference>
<evidence type="ECO:0000256" key="2">
    <source>
        <dbReference type="ARBA" id="ARBA00022516"/>
    </source>
</evidence>
<sequence length="318" mass="35500">MPPFTLPFEKPVLDLEDKLHELEAFSKEQDIDVSHEIERMKEKIKSTREQIYSNLTAWQKVQVARHPERPYTMDYIRNMTTDFVEIHGDRIHADDRAIIGGFAKVDGQKVMILGSQKGRDTKSNLECNFGCAYPEGYRKALRLMKLADKFNIPVVTLIDTPGAFPGLESEERHIAEALAVNIREMFNLKVPVIVTVIGEGGSGGALGIGVGDRILILEHAYYSVISPEGCAAILFKDRAYADKSADALKITAQHLLERKLADEVIPEPKGGAHTDHQAIADNLKAAILRNLSELKELSGDQLKAGRYEKFRAMGVFEE</sequence>
<keyword evidence="12" id="KW-0436">Ligase</keyword>
<dbReference type="EC" id="2.1.3.15" evidence="10"/>
<evidence type="ECO:0000256" key="10">
    <source>
        <dbReference type="HAMAP-Rule" id="MF_00823"/>
    </source>
</evidence>